<accession>A0A3B0M2X4</accession>
<dbReference type="EMBL" id="UIHC01000001">
    <property type="protein sequence ID" value="SUZ30475.1"/>
    <property type="molecule type" value="Genomic_DNA"/>
</dbReference>
<evidence type="ECO:0000313" key="3">
    <source>
        <dbReference type="Proteomes" id="UP000272908"/>
    </source>
</evidence>
<name>A0A3B0M2X4_9RHOB</name>
<protein>
    <recommendedName>
        <fullName evidence="4">Apolipoprotein acyltransferase</fullName>
    </recommendedName>
</protein>
<evidence type="ECO:0008006" key="4">
    <source>
        <dbReference type="Google" id="ProtNLM"/>
    </source>
</evidence>
<keyword evidence="3" id="KW-1185">Reference proteome</keyword>
<feature type="transmembrane region" description="Helical" evidence="1">
    <location>
        <begin position="28"/>
        <end position="50"/>
    </location>
</feature>
<proteinExistence type="predicted"/>
<keyword evidence="1" id="KW-1133">Transmembrane helix</keyword>
<reference evidence="3" key="1">
    <citation type="submission" date="2018-08" db="EMBL/GenBank/DDBJ databases">
        <authorList>
            <person name="Rodrigo-Torres L."/>
            <person name="Arahal R. D."/>
            <person name="Lucena T."/>
        </authorList>
    </citation>
    <scope>NUCLEOTIDE SEQUENCE [LARGE SCALE GENOMIC DNA]</scope>
    <source>
        <strain evidence="3">CECT 7235</strain>
    </source>
</reference>
<sequence length="54" mass="5546">MIVIGGMILGAALGWRNAAKRGGNRMDIAQYVGVGFIAGGLLGLFVTIGVEKVL</sequence>
<evidence type="ECO:0000256" key="1">
    <source>
        <dbReference type="SAM" id="Phobius"/>
    </source>
</evidence>
<evidence type="ECO:0000313" key="2">
    <source>
        <dbReference type="EMBL" id="SUZ30475.1"/>
    </source>
</evidence>
<dbReference type="Proteomes" id="UP000272908">
    <property type="component" value="Unassembled WGS sequence"/>
</dbReference>
<keyword evidence="1" id="KW-0812">Transmembrane</keyword>
<dbReference type="AlphaFoldDB" id="A0A3B0M2X4"/>
<keyword evidence="1" id="KW-0472">Membrane</keyword>
<organism evidence="2 3">
    <name type="scientific">Roseinatronobacter ekhonensis</name>
    <dbReference type="NCBI Taxonomy" id="254356"/>
    <lineage>
        <taxon>Bacteria</taxon>
        <taxon>Pseudomonadati</taxon>
        <taxon>Pseudomonadota</taxon>
        <taxon>Alphaproteobacteria</taxon>
        <taxon>Rhodobacterales</taxon>
        <taxon>Paracoccaceae</taxon>
        <taxon>Roseinatronobacter</taxon>
    </lineage>
</organism>
<gene>
    <name evidence="2" type="ORF">ROE7235_00198</name>
</gene>
<dbReference type="RefSeq" id="WP_183073231.1">
    <property type="nucleotide sequence ID" value="NZ_UIHC01000001.1"/>
</dbReference>